<reference evidence="2" key="1">
    <citation type="submission" date="2023-03" db="EMBL/GenBank/DDBJ databases">
        <authorList>
            <person name="Shen W."/>
            <person name="Cai J."/>
        </authorList>
    </citation>
    <scope>NUCLEOTIDE SEQUENCE</scope>
    <source>
        <strain evidence="2">Y37</strain>
    </source>
</reference>
<proteinExistence type="predicted"/>
<evidence type="ECO:0000313" key="2">
    <source>
        <dbReference type="EMBL" id="MDT2945582.1"/>
    </source>
</evidence>
<dbReference type="EMBL" id="JARQDL010000004">
    <property type="protein sequence ID" value="MDT2945582.1"/>
    <property type="molecule type" value="Genomic_DNA"/>
</dbReference>
<evidence type="ECO:0000256" key="1">
    <source>
        <dbReference type="SAM" id="MobiDB-lite"/>
    </source>
</evidence>
<comment type="caution">
    <text evidence="2">The sequence shown here is derived from an EMBL/GenBank/DDBJ whole genome shotgun (WGS) entry which is preliminary data.</text>
</comment>
<protein>
    <submittedName>
        <fullName evidence="2">Uncharacterized protein</fullName>
    </submittedName>
</protein>
<gene>
    <name evidence="2" type="ORF">P7I04_05945</name>
</gene>
<feature type="compositionally biased region" description="Basic residues" evidence="1">
    <location>
        <begin position="146"/>
        <end position="164"/>
    </location>
</feature>
<dbReference type="Proteomes" id="UP001250218">
    <property type="component" value="Unassembled WGS sequence"/>
</dbReference>
<accession>A0AAP5PAP3</accession>
<dbReference type="AlphaFoldDB" id="A0AAP5PAP3"/>
<dbReference type="RefSeq" id="WP_311805014.1">
    <property type="nucleotide sequence ID" value="NZ_JARQCI010000004.1"/>
</dbReference>
<organism evidence="2 3">
    <name type="scientific">Lactococcus lactis</name>
    <dbReference type="NCBI Taxonomy" id="1358"/>
    <lineage>
        <taxon>Bacteria</taxon>
        <taxon>Bacillati</taxon>
        <taxon>Bacillota</taxon>
        <taxon>Bacilli</taxon>
        <taxon>Lactobacillales</taxon>
        <taxon>Streptococcaceae</taxon>
        <taxon>Lactococcus</taxon>
    </lineage>
</organism>
<sequence length="177" mass="21623">MFEPKLWTKPTNSRWFIKEITQYLEWLTTNKYFEGEINIFLTNAKFIYDLSARKREGNFLGPFDRTKVPSLYFSLGELFKDISQNGKDNTLCNWLQYLTFFLYSYIDWQKDREFDNDLNNDLANKMIFEYIDFKEISFESEDRRKKENRKRAKNKGKKKKRKKEKTHEKNWKGVSKK</sequence>
<evidence type="ECO:0000313" key="3">
    <source>
        <dbReference type="Proteomes" id="UP001250218"/>
    </source>
</evidence>
<name>A0AAP5PAP3_9LACT</name>
<feature type="region of interest" description="Disordered" evidence="1">
    <location>
        <begin position="140"/>
        <end position="177"/>
    </location>
</feature>